<comment type="caution">
    <text evidence="8">The sequence shown here is derived from an EMBL/GenBank/DDBJ whole genome shotgun (WGS) entry which is preliminary data.</text>
</comment>
<dbReference type="InterPro" id="IPR023296">
    <property type="entry name" value="Glyco_hydro_beta-prop_sf"/>
</dbReference>
<reference evidence="8 9" key="1">
    <citation type="submission" date="2019-06" db="EMBL/GenBank/DDBJ databases">
        <title>A chromosomal-level reference genome of Carpinus fangiana (Coryloideae, Betulaceae).</title>
        <authorList>
            <person name="Yang X."/>
            <person name="Wang Z."/>
            <person name="Zhang L."/>
            <person name="Hao G."/>
            <person name="Liu J."/>
            <person name="Yang Y."/>
        </authorList>
    </citation>
    <scope>NUCLEOTIDE SEQUENCE [LARGE SCALE GENOMIC DNA]</scope>
    <source>
        <strain evidence="8">Cfa_2016G</strain>
        <tissue evidence="8">Leaf</tissue>
    </source>
</reference>
<name>A0A5N6KUG5_9ROSI</name>
<accession>A0A5N6KUG5</accession>
<evidence type="ECO:0000313" key="8">
    <source>
        <dbReference type="EMBL" id="KAB8346146.1"/>
    </source>
</evidence>
<gene>
    <name evidence="8" type="ORF">FH972_023192</name>
</gene>
<dbReference type="InterPro" id="IPR006710">
    <property type="entry name" value="Glyco_hydro_43"/>
</dbReference>
<evidence type="ECO:0000256" key="3">
    <source>
        <dbReference type="ARBA" id="ARBA00022801"/>
    </source>
</evidence>
<dbReference type="SUPFAM" id="SSF75005">
    <property type="entry name" value="Arabinanase/levansucrase/invertase"/>
    <property type="match status" value="1"/>
</dbReference>
<dbReference type="CDD" id="cd18820">
    <property type="entry name" value="GH43_LbAraf43-like"/>
    <property type="match status" value="1"/>
</dbReference>
<feature type="signal peptide" evidence="6">
    <location>
        <begin position="1"/>
        <end position="19"/>
    </location>
</feature>
<evidence type="ECO:0000256" key="4">
    <source>
        <dbReference type="ARBA" id="ARBA00023295"/>
    </source>
</evidence>
<dbReference type="GO" id="GO:0005975">
    <property type="term" value="P:carbohydrate metabolic process"/>
    <property type="evidence" value="ECO:0007669"/>
    <property type="project" value="InterPro"/>
</dbReference>
<proteinExistence type="inferred from homology"/>
<dbReference type="Proteomes" id="UP000327013">
    <property type="component" value="Unassembled WGS sequence"/>
</dbReference>
<evidence type="ECO:0000256" key="1">
    <source>
        <dbReference type="ARBA" id="ARBA00009865"/>
    </source>
</evidence>
<comment type="similarity">
    <text evidence="1">Belongs to the glycosyl hydrolase 43 family.</text>
</comment>
<dbReference type="PANTHER" id="PTHR43817">
    <property type="entry name" value="GLYCOSYL HYDROLASE"/>
    <property type="match status" value="1"/>
</dbReference>
<dbReference type="EMBL" id="VIBQ01000013">
    <property type="protein sequence ID" value="KAB8346146.1"/>
    <property type="molecule type" value="Genomic_DNA"/>
</dbReference>
<evidence type="ECO:0000256" key="2">
    <source>
        <dbReference type="ARBA" id="ARBA00022729"/>
    </source>
</evidence>
<evidence type="ECO:0000256" key="5">
    <source>
        <dbReference type="SAM" id="Coils"/>
    </source>
</evidence>
<protein>
    <recommendedName>
        <fullName evidence="7">Azaphilone pigments biosynthesis cluster protein L N-terminal domain-containing protein</fullName>
    </recommendedName>
</protein>
<feature type="chain" id="PRO_5024404433" description="Azaphilone pigments biosynthesis cluster protein L N-terminal domain-containing protein" evidence="6">
    <location>
        <begin position="20"/>
        <end position="820"/>
    </location>
</feature>
<organism evidence="8 9">
    <name type="scientific">Carpinus fangiana</name>
    <dbReference type="NCBI Taxonomy" id="176857"/>
    <lineage>
        <taxon>Eukaryota</taxon>
        <taxon>Viridiplantae</taxon>
        <taxon>Streptophyta</taxon>
        <taxon>Embryophyta</taxon>
        <taxon>Tracheophyta</taxon>
        <taxon>Spermatophyta</taxon>
        <taxon>Magnoliopsida</taxon>
        <taxon>eudicotyledons</taxon>
        <taxon>Gunneridae</taxon>
        <taxon>Pentapetalae</taxon>
        <taxon>rosids</taxon>
        <taxon>fabids</taxon>
        <taxon>Fagales</taxon>
        <taxon>Betulaceae</taxon>
        <taxon>Carpinus</taxon>
    </lineage>
</organism>
<dbReference type="OrthoDB" id="272289at2759"/>
<evidence type="ECO:0000313" key="9">
    <source>
        <dbReference type="Proteomes" id="UP000327013"/>
    </source>
</evidence>
<dbReference type="PANTHER" id="PTHR43817:SF1">
    <property type="entry name" value="HYDROLASE, FAMILY 43, PUTATIVE (AFU_ORTHOLOGUE AFUA_3G01660)-RELATED"/>
    <property type="match status" value="1"/>
</dbReference>
<feature type="domain" description="Azaphilone pigments biosynthesis cluster protein L N-terminal" evidence="7">
    <location>
        <begin position="406"/>
        <end position="613"/>
    </location>
</feature>
<sequence length="820" mass="90162">MLAQIAGLLAVGLCALVSADPNAASATATVSAAGATYTNPILDEYGADPWVVQDGEYYYMTFTKNDNITLYRSKTLTDWRSAEQKAIFVPPEGEDYSTDLWAPEIHKIDDRWYVIFTADPNSDTPPPQVDQLCTFNCPAVHHRMYVLESSGSDIWTSKYAFKSQLNTYDQFAIDGTYFKHPSGLYHIYSCWYDTYQSWPANLCITRLTNPWTVVSNVTERTVISVPTNPWEKTPYGRTSNDRLSSNEGPQQLVSRATGQHFVIYSAARSDNPNYCLGQLALAADGDPMNAADWTKRDAGCVFAQDKRAEASGVGHASFVQSPDGKEDWIVYHGMRNPWTGWSARTIRTQKFTWHEDGSPKFPRPGYGPYGLPTLVPHFTTSATSSLHCWWHSHNTNFSPKSPHNMAEVLGLTSSLLAVVQYAYQASDGLSQSIKSFGSSKRQIRQLQEELDALSTALQSLSENLHGDPDGLAMLKLPLLRCGHACGEFENLIAKSTAHFKAARTSFHDWGQLRYMGNDIDGFRHTLTGYKSTIDIAVGGLTLRRFAVTKDALASYLKLVSDTQEDLQDHLQDITEQLRTVRTRSTHSTHENATKERQILEERESTKTCLEICAKISERVSQVRPLLVDSRAVTSADSSTAVSIADALPASRTLTTHLLDSLQDRTNAATFSLRARHDRLEALLASLSVASGSMTSAASSAASAAAAAAEQQRVEEELRSIERSLEICASAARQARAARTNVFEDVNAAEDANQVLVSTLGDLVSARRVTASKGSFQLLGQLGDTSVQQLSRDRVAVAEIAATAAREAREARGARKAGDRE</sequence>
<evidence type="ECO:0000256" key="6">
    <source>
        <dbReference type="SAM" id="SignalP"/>
    </source>
</evidence>
<keyword evidence="5" id="KW-0175">Coiled coil</keyword>
<feature type="coiled-coil region" evidence="5">
    <location>
        <begin position="436"/>
        <end position="463"/>
    </location>
</feature>
<keyword evidence="3" id="KW-0378">Hydrolase</keyword>
<dbReference type="Pfam" id="PF04616">
    <property type="entry name" value="Glyco_hydro_43"/>
    <property type="match status" value="1"/>
</dbReference>
<dbReference type="Pfam" id="PF17111">
    <property type="entry name" value="PigL_N"/>
    <property type="match status" value="1"/>
</dbReference>
<evidence type="ECO:0000259" key="7">
    <source>
        <dbReference type="Pfam" id="PF17111"/>
    </source>
</evidence>
<keyword evidence="2 6" id="KW-0732">Signal</keyword>
<keyword evidence="4" id="KW-0326">Glycosidase</keyword>
<dbReference type="GO" id="GO:0004553">
    <property type="term" value="F:hydrolase activity, hydrolyzing O-glycosyl compounds"/>
    <property type="evidence" value="ECO:0007669"/>
    <property type="project" value="InterPro"/>
</dbReference>
<dbReference type="InterPro" id="IPR031348">
    <property type="entry name" value="PigL_N"/>
</dbReference>
<keyword evidence="9" id="KW-1185">Reference proteome</keyword>
<dbReference type="Gene3D" id="2.115.10.20">
    <property type="entry name" value="Glycosyl hydrolase domain, family 43"/>
    <property type="match status" value="1"/>
</dbReference>
<dbReference type="AlphaFoldDB" id="A0A5N6KUG5"/>